<dbReference type="PANTHER" id="PTHR30118:SF11">
    <property type="entry name" value="HTH-TYPE TRANSCRIPTIONAL REGULATOR YIDZ"/>
    <property type="match status" value="1"/>
</dbReference>
<dbReference type="AlphaFoldDB" id="A0A066RTG1"/>
<dbReference type="Pfam" id="PF00126">
    <property type="entry name" value="HTH_1"/>
    <property type="match status" value="1"/>
</dbReference>
<dbReference type="SUPFAM" id="SSF53850">
    <property type="entry name" value="Periplasmic binding protein-like II"/>
    <property type="match status" value="1"/>
</dbReference>
<dbReference type="Pfam" id="PF03466">
    <property type="entry name" value="LysR_substrate"/>
    <property type="match status" value="1"/>
</dbReference>
<evidence type="ECO:0000256" key="3">
    <source>
        <dbReference type="ARBA" id="ARBA00023125"/>
    </source>
</evidence>
<keyword evidence="7" id="KW-1185">Reference proteome</keyword>
<feature type="domain" description="HTH lysR-type" evidence="5">
    <location>
        <begin position="8"/>
        <end position="65"/>
    </location>
</feature>
<evidence type="ECO:0000313" key="6">
    <source>
        <dbReference type="EMBL" id="KDM92406.1"/>
    </source>
</evidence>
<dbReference type="RefSeq" id="WP_036750469.1">
    <property type="nucleotide sequence ID" value="NZ_JAGSGC010000015.1"/>
</dbReference>
<keyword evidence="2" id="KW-0805">Transcription regulation</keyword>
<gene>
    <name evidence="6" type="ORF">EA58_06715</name>
</gene>
<evidence type="ECO:0000259" key="5">
    <source>
        <dbReference type="PROSITE" id="PS50931"/>
    </source>
</evidence>
<proteinExistence type="inferred from homology"/>
<organism evidence="6 7">
    <name type="scientific">Photobacterium galatheae</name>
    <dbReference type="NCBI Taxonomy" id="1654360"/>
    <lineage>
        <taxon>Bacteria</taxon>
        <taxon>Pseudomonadati</taxon>
        <taxon>Pseudomonadota</taxon>
        <taxon>Gammaproteobacteria</taxon>
        <taxon>Vibrionales</taxon>
        <taxon>Vibrionaceae</taxon>
        <taxon>Photobacterium</taxon>
    </lineage>
</organism>
<protein>
    <submittedName>
        <fullName evidence="6">LysR family transcriptional regulator</fullName>
    </submittedName>
</protein>
<dbReference type="InterPro" id="IPR005119">
    <property type="entry name" value="LysR_subst-bd"/>
</dbReference>
<dbReference type="OrthoDB" id="8893795at2"/>
<dbReference type="GO" id="GO:0003700">
    <property type="term" value="F:DNA-binding transcription factor activity"/>
    <property type="evidence" value="ECO:0007669"/>
    <property type="project" value="InterPro"/>
</dbReference>
<sequence>MAHQLDALDLNLMRLLKAVVDHRSIKVAAMHLGMSQPSASRGIARLKATLNDPLFVRKPHGVEPSPMAQRLAEEFDHILAPIEKVLKEFEDFSADTYDGHLSLVIDPYLLDEQGPQLIRHCHQAFPQATFTFSSWNNYSQDEMLEGQHDYCILDQETALSKDIYMRPLFTEKRMIVARQGHPTLSLHKDANDWETVAQLPIISLPAPASYNPLCTVESEYQRMDYQPNVLLKTYSLRVAAQLLLETDAIMYASQSTIRLFPELVAYPMPAVNRAFSEFVISGGFIQSNRNHPLHQHLHRVINECFQSAPGRP</sequence>
<comment type="caution">
    <text evidence="6">The sequence shown here is derived from an EMBL/GenBank/DDBJ whole genome shotgun (WGS) entry which is preliminary data.</text>
</comment>
<reference evidence="6 7" key="1">
    <citation type="submission" date="2014-04" db="EMBL/GenBank/DDBJ databases">
        <title>Draft genome sequence of Photobacterium halotolerans S2753: a solonamide, ngercheumicin and holomycin producer.</title>
        <authorList>
            <person name="Machado H.R."/>
            <person name="Gram L."/>
        </authorList>
    </citation>
    <scope>NUCLEOTIDE SEQUENCE [LARGE SCALE GENOMIC DNA]</scope>
    <source>
        <strain evidence="6 7">S2753</strain>
    </source>
</reference>
<keyword evidence="3" id="KW-0238">DNA-binding</keyword>
<evidence type="ECO:0000313" key="7">
    <source>
        <dbReference type="Proteomes" id="UP000027192"/>
    </source>
</evidence>
<comment type="similarity">
    <text evidence="1">Belongs to the LysR transcriptional regulatory family.</text>
</comment>
<dbReference type="GO" id="GO:0003677">
    <property type="term" value="F:DNA binding"/>
    <property type="evidence" value="ECO:0007669"/>
    <property type="project" value="UniProtKB-KW"/>
</dbReference>
<dbReference type="Gene3D" id="3.40.190.10">
    <property type="entry name" value="Periplasmic binding protein-like II"/>
    <property type="match status" value="2"/>
</dbReference>
<dbReference type="InterPro" id="IPR000847">
    <property type="entry name" value="LysR_HTH_N"/>
</dbReference>
<dbReference type="Gene3D" id="1.10.10.10">
    <property type="entry name" value="Winged helix-like DNA-binding domain superfamily/Winged helix DNA-binding domain"/>
    <property type="match status" value="1"/>
</dbReference>
<evidence type="ECO:0000256" key="1">
    <source>
        <dbReference type="ARBA" id="ARBA00009437"/>
    </source>
</evidence>
<dbReference type="PROSITE" id="PS50931">
    <property type="entry name" value="HTH_LYSR"/>
    <property type="match status" value="1"/>
</dbReference>
<dbReference type="InterPro" id="IPR050389">
    <property type="entry name" value="LysR-type_TF"/>
</dbReference>
<dbReference type="EMBL" id="JMIB01000009">
    <property type="protein sequence ID" value="KDM92406.1"/>
    <property type="molecule type" value="Genomic_DNA"/>
</dbReference>
<dbReference type="InterPro" id="IPR036390">
    <property type="entry name" value="WH_DNA-bd_sf"/>
</dbReference>
<accession>A0A066RTG1</accession>
<dbReference type="Proteomes" id="UP000027192">
    <property type="component" value="Unassembled WGS sequence"/>
</dbReference>
<dbReference type="PANTHER" id="PTHR30118">
    <property type="entry name" value="HTH-TYPE TRANSCRIPTIONAL REGULATOR LEUO-RELATED"/>
    <property type="match status" value="1"/>
</dbReference>
<dbReference type="InterPro" id="IPR036388">
    <property type="entry name" value="WH-like_DNA-bd_sf"/>
</dbReference>
<dbReference type="STRING" id="1654360.EA58_06715"/>
<evidence type="ECO:0000256" key="4">
    <source>
        <dbReference type="ARBA" id="ARBA00023163"/>
    </source>
</evidence>
<dbReference type="SUPFAM" id="SSF46785">
    <property type="entry name" value="Winged helix' DNA-binding domain"/>
    <property type="match status" value="1"/>
</dbReference>
<name>A0A066RTG1_9GAMM</name>
<keyword evidence="4" id="KW-0804">Transcription</keyword>
<evidence type="ECO:0000256" key="2">
    <source>
        <dbReference type="ARBA" id="ARBA00023015"/>
    </source>
</evidence>